<gene>
    <name evidence="10" type="primary">pqsH</name>
    <name evidence="5" type="synonym">hpxO_1</name>
    <name evidence="9" type="ORF">ALP65_00923</name>
    <name evidence="8" type="ORF">CAZ10_14575</name>
    <name evidence="6" type="ORF">GNQ48_17200</name>
    <name evidence="7" type="ORF">GUL26_11445</name>
    <name evidence="10" type="ORF">L4V69_17015</name>
    <name evidence="5" type="ORF">PAERUG_P19_London_7_VIM_2_05_10_00473</name>
</gene>
<dbReference type="EMBL" id="CP136986">
    <property type="protein sequence ID" value="WOS80785.1"/>
    <property type="molecule type" value="Genomic_DNA"/>
</dbReference>
<reference evidence="10" key="8">
    <citation type="submission" date="2023-10" db="EMBL/GenBank/DDBJ databases">
        <title>Pathogen: clinical or host-associated sample.</title>
        <authorList>
            <person name="Hergert J."/>
            <person name="Casey R."/>
            <person name="Wagner J."/>
            <person name="Young E.L."/>
            <person name="Oakeson K.F."/>
        </authorList>
    </citation>
    <scope>NUCLEOTIDE SEQUENCE</scope>
    <source>
        <strain evidence="10">2021CK-01020</strain>
    </source>
</reference>
<dbReference type="OMA" id="IAGYCPT"/>
<dbReference type="EMBL" id="CVVU01000019">
    <property type="protein sequence ID" value="CRN99097.1"/>
    <property type="molecule type" value="Genomic_DNA"/>
</dbReference>
<evidence type="ECO:0000313" key="5">
    <source>
        <dbReference type="EMBL" id="CRN99097.1"/>
    </source>
</evidence>
<dbReference type="EMBL" id="RBSQ01000052">
    <property type="protein sequence ID" value="RMS65932.1"/>
    <property type="molecule type" value="Genomic_DNA"/>
</dbReference>
<evidence type="ECO:0000313" key="7">
    <source>
        <dbReference type="EMBL" id="MZZ12861.1"/>
    </source>
</evidence>
<feature type="domain" description="FAD-binding" evidence="4">
    <location>
        <begin position="2"/>
        <end position="306"/>
    </location>
</feature>
<dbReference type="SMR" id="A0A072ZPF3"/>
<dbReference type="RefSeq" id="WP_003090354.1">
    <property type="nucleotide sequence ID" value="NZ_AP014622.1"/>
</dbReference>
<reference evidence="8 12" key="3">
    <citation type="submission" date="2017-05" db="EMBL/GenBank/DDBJ databases">
        <authorList>
            <person name="Song R."/>
            <person name="Chenine A.L."/>
            <person name="Ruprecht R.M."/>
        </authorList>
    </citation>
    <scope>NUCLEOTIDE SEQUENCE [LARGE SCALE GENOMIC DNA]</scope>
    <source>
        <strain evidence="8 12">S567_C10_BS</strain>
    </source>
</reference>
<evidence type="ECO:0000256" key="2">
    <source>
        <dbReference type="ARBA" id="ARBA00023033"/>
    </source>
</evidence>
<evidence type="ECO:0000313" key="6">
    <source>
        <dbReference type="EMBL" id="MUI36746.1"/>
    </source>
</evidence>
<dbReference type="Pfam" id="PF01494">
    <property type="entry name" value="FAD_binding_3"/>
    <property type="match status" value="1"/>
</dbReference>
<accession>A0A072ZPF3</accession>
<dbReference type="GO" id="GO:0071949">
    <property type="term" value="F:FAD binding"/>
    <property type="evidence" value="ECO:0007669"/>
    <property type="project" value="InterPro"/>
</dbReference>
<organism evidence="9 13">
    <name type="scientific">Pseudomonas aeruginosa</name>
    <dbReference type="NCBI Taxonomy" id="287"/>
    <lineage>
        <taxon>Bacteria</taxon>
        <taxon>Pseudomonadati</taxon>
        <taxon>Pseudomonadota</taxon>
        <taxon>Gammaproteobacteria</taxon>
        <taxon>Pseudomonadales</taxon>
        <taxon>Pseudomonadaceae</taxon>
        <taxon>Pseudomonas</taxon>
    </lineage>
</organism>
<reference evidence="9 13" key="4">
    <citation type="submission" date="2018-08" db="EMBL/GenBank/DDBJ databases">
        <title>Recombination of ecologically and evolutionarily significant loci maintains genetic cohesion in the Pseudomonas syringae species complex.</title>
        <authorList>
            <person name="Dillon M."/>
            <person name="Thakur S."/>
            <person name="Almeida R.N.D."/>
            <person name="Weir B.S."/>
            <person name="Guttman D.S."/>
        </authorList>
    </citation>
    <scope>NUCLEOTIDE SEQUENCE [LARGE SCALE GENOMIC DNA]</scope>
    <source>
        <strain evidence="9 13">ICMP 7846</strain>
    </source>
</reference>
<dbReference type="GO" id="GO:0102099">
    <property type="term" value="F:FAD-dependent urate hydroxylase activity"/>
    <property type="evidence" value="ECO:0007669"/>
    <property type="project" value="UniProtKB-EC"/>
</dbReference>
<evidence type="ECO:0000313" key="12">
    <source>
        <dbReference type="Proteomes" id="UP000194857"/>
    </source>
</evidence>
<reference evidence="5" key="2">
    <citation type="submission" date="2015-06" db="EMBL/GenBank/DDBJ databases">
        <authorList>
            <person name="Radhakrishnan R."/>
            <person name="Underwood A."/>
            <person name="Al-Shahib A."/>
        </authorList>
    </citation>
    <scope>NUCLEOTIDE SEQUENCE</scope>
    <source>
        <strain evidence="5">P19_London_7_VIM_2_05_10</strain>
    </source>
</reference>
<protein>
    <submittedName>
        <fullName evidence="6">2-heptyl-3-hydroxy-4(1H)-quinolone synthase</fullName>
        <ecNumber evidence="10">1.14.13.182</ecNumber>
    </submittedName>
    <submittedName>
        <fullName evidence="5">FAD-dependent urate hydroxylase</fullName>
        <ecNumber evidence="5">1.14.13.113</ecNumber>
    </submittedName>
</protein>
<evidence type="ECO:0000313" key="13">
    <source>
        <dbReference type="Proteomes" id="UP000270834"/>
    </source>
</evidence>
<evidence type="ECO:0000313" key="8">
    <source>
        <dbReference type="EMBL" id="OTI61904.1"/>
    </source>
</evidence>
<dbReference type="PRINTS" id="PR00420">
    <property type="entry name" value="RNGMNOXGNASE"/>
</dbReference>
<reference evidence="7" key="6">
    <citation type="submission" date="2020-01" db="EMBL/GenBank/DDBJ databases">
        <title>Bacteria Cultured from War Wounds Associated with the Conflict in Eastern Ukraine.</title>
        <authorList>
            <person name="Snesrud E."/>
            <person name="Galac M.R."/>
            <person name="Mc Gann P."/>
            <person name="Valentine K."/>
            <person name="Viacheslav K."/>
        </authorList>
    </citation>
    <scope>NUCLEOTIDE SEQUENCE</scope>
    <source>
        <strain evidence="7">VNMU148</strain>
    </source>
</reference>
<dbReference type="Proteomes" id="UP000644192">
    <property type="component" value="Unassembled WGS sequence"/>
</dbReference>
<dbReference type="EC" id="1.14.13.182" evidence="10"/>
<dbReference type="KEGG" id="paeb:NCGM1900_3928"/>
<dbReference type="EMBL" id="WXZT01000006">
    <property type="protein sequence ID" value="MZZ12861.1"/>
    <property type="molecule type" value="Genomic_DNA"/>
</dbReference>
<dbReference type="EMBL" id="WOAD01000013">
    <property type="protein sequence ID" value="MUI36746.1"/>
    <property type="molecule type" value="Genomic_DNA"/>
</dbReference>
<dbReference type="Proteomes" id="UP000194857">
    <property type="component" value="Unassembled WGS sequence"/>
</dbReference>
<evidence type="ECO:0000256" key="1">
    <source>
        <dbReference type="ARBA" id="ARBA00023002"/>
    </source>
</evidence>
<evidence type="ECO:0000259" key="4">
    <source>
        <dbReference type="Pfam" id="PF01494"/>
    </source>
</evidence>
<proteinExistence type="inferred from homology"/>
<reference evidence="11" key="1">
    <citation type="submission" date="2015-06" db="EMBL/GenBank/DDBJ databases">
        <authorList>
            <person name="Radhakrishnan Rajesh"/>
            <person name="Underwood Anthony"/>
            <person name="Al-Shahib Ali"/>
        </authorList>
    </citation>
    <scope>NUCLEOTIDE SEQUENCE [LARGE SCALE GENOMIC DNA]</scope>
    <source>
        <strain evidence="11">P19_London_7_VIM_2_05_10</strain>
    </source>
</reference>
<dbReference type="Proteomes" id="UP000270834">
    <property type="component" value="Unassembled WGS sequence"/>
</dbReference>
<dbReference type="SUPFAM" id="SSF51905">
    <property type="entry name" value="FAD/NAD(P)-binding domain"/>
    <property type="match status" value="1"/>
</dbReference>
<dbReference type="PANTHER" id="PTHR45934">
    <property type="entry name" value="FAD/NAD(P)-BINDING OXIDOREDUCTASE FAMILY PROTEIN"/>
    <property type="match status" value="1"/>
</dbReference>
<dbReference type="EMBL" id="NFFZ01000006">
    <property type="protein sequence ID" value="OTI61904.1"/>
    <property type="molecule type" value="Genomic_DNA"/>
</dbReference>
<keyword evidence="1 5" id="KW-0560">Oxidoreductase</keyword>
<evidence type="ECO:0000313" key="14">
    <source>
        <dbReference type="Proteomes" id="UP000433532"/>
    </source>
</evidence>
<accession>A0A1S1CDC3</accession>
<dbReference type="Proteomes" id="UP000045039">
    <property type="component" value="Unassembled WGS sequence"/>
</dbReference>
<name>A0A072ZPF3_PSEAI</name>
<dbReference type="InterPro" id="IPR036188">
    <property type="entry name" value="FAD/NAD-bd_sf"/>
</dbReference>
<evidence type="ECO:0000313" key="11">
    <source>
        <dbReference type="Proteomes" id="UP000045039"/>
    </source>
</evidence>
<keyword evidence="2" id="KW-0503">Monooxygenase</keyword>
<dbReference type="Proteomes" id="UP001297540">
    <property type="component" value="Chromosome"/>
</dbReference>
<reference evidence="10" key="7">
    <citation type="submission" date="2023-06" db="EMBL/GenBank/DDBJ databases">
        <authorList>
            <consortium name="Clinical and Environmental Microbiology Branch: Whole genome sequencing antimicrobial resistance pathogens in the healthcare setting"/>
        </authorList>
    </citation>
    <scope>NUCLEOTIDE SEQUENCE</scope>
    <source>
        <strain evidence="10">2021CK-01020</strain>
    </source>
</reference>
<reference evidence="6 14" key="5">
    <citation type="submission" date="2019-11" db="EMBL/GenBank/DDBJ databases">
        <title>Genomes of ocular Pseudomonas aeruginosa isolates.</title>
        <authorList>
            <person name="Khan M."/>
            <person name="Rice S.A."/>
            <person name="Willcox M.D.P."/>
            <person name="Stapleton F."/>
        </authorList>
    </citation>
    <scope>NUCLEOTIDE SEQUENCE [LARGE SCALE GENOMIC DNA]</scope>
    <source>
        <strain evidence="6 14">PA221</strain>
    </source>
</reference>
<evidence type="ECO:0000256" key="3">
    <source>
        <dbReference type="ARBA" id="ARBA00024018"/>
    </source>
</evidence>
<dbReference type="FunFam" id="3.50.50.60:FF:000349">
    <property type="entry name" value="2-heptyl-3-hydroxy-4(1H)-quinolone synthase"/>
    <property type="match status" value="1"/>
</dbReference>
<dbReference type="InterPro" id="IPR002938">
    <property type="entry name" value="FAD-bd"/>
</dbReference>
<comment type="similarity">
    <text evidence="3">Belongs to the 3-hydroxybenzoate 6-hydroxylase family.</text>
</comment>
<dbReference type="AlphaFoldDB" id="A0A072ZPF3"/>
<dbReference type="Proteomes" id="UP000433532">
    <property type="component" value="Unassembled WGS sequence"/>
</dbReference>
<dbReference type="Gene3D" id="3.50.50.60">
    <property type="entry name" value="FAD/NAD(P)-binding domain"/>
    <property type="match status" value="1"/>
</dbReference>
<sequence>MTVLIQGAGIAGLALAREFTKAGIDWLLVERASEIRPIGTGITLASNALTALSSTLDLDRLFRRGMPLAGINVYAHDGSMLMSMPSSLGGNSRGGLALQRHELHAALLEGLDESRIRVGVSIVQILDGLDHERVTLSDGTVHDCSLVVGADGIRSSVRRYVWPEATLRHSGETCWRLVVPHRLEDAELAGEVWGHGKRLGFIQISPREMYVYATLKVRREEPEDEEGFVTPQRLAAHYADFDGIGASIARLIPSATTLVHNDLEELAGASWCRGRVVLIGDAAHAMTPNLGQGAAMALEDAFLLARLWCLAPRAETLILFQQQREARIEFIRKQSWIVGRLGQWESPWSVWLRNTLVRLVPNASRRRLHQRLFTGVGEMAAQ</sequence>
<evidence type="ECO:0000313" key="9">
    <source>
        <dbReference type="EMBL" id="RMS65932.1"/>
    </source>
</evidence>
<dbReference type="PANTHER" id="PTHR45934:SF9">
    <property type="entry name" value="FAD_NAD(P)-BINDING OXIDOREDUCTASE FAMILY PROTEIN"/>
    <property type="match status" value="1"/>
</dbReference>
<dbReference type="GO" id="GO:0102164">
    <property type="term" value="F:2-heptyl-3-hydroxy-4(1H)-quinolone synthase activity"/>
    <property type="evidence" value="ECO:0007669"/>
    <property type="project" value="UniProtKB-EC"/>
</dbReference>
<evidence type="ECO:0000313" key="10">
    <source>
        <dbReference type="EMBL" id="WOS80785.1"/>
    </source>
</evidence>
<dbReference type="EC" id="1.14.13.113" evidence="5"/>
<dbReference type="InterPro" id="IPR044560">
    <property type="entry name" value="MOase"/>
</dbReference>